<dbReference type="Gene3D" id="2.40.160.20">
    <property type="match status" value="1"/>
</dbReference>
<evidence type="ECO:0000256" key="1">
    <source>
        <dbReference type="ARBA" id="ARBA00004442"/>
    </source>
</evidence>
<keyword evidence="4" id="KW-0998">Cell outer membrane</keyword>
<protein>
    <recommendedName>
        <fullName evidence="7">Outer membrane protein beta-barrel domain-containing protein</fullName>
    </recommendedName>
</protein>
<sequence length="281" mass="29218">MVKRTVLAAAGLAIMAFSSTAGAADLSPRMYAKAPVLVDPGINWTGFYAGLNGGYSWGKGDATFLPGTAFASPVKQDVNGGLGGGQIGYNWQLNRTWVVGLEADIQGTGERGSANSPVSSLRTTLPGGDFNLLALTSANSSWSFPWFATFRGRVGLLATPDLLLYGTGGLAVGEVKYSTQTTVTGQIFGPGSQGTTPASAAVTVPGTLLSESQTRVGWTLGAGLEKKFGTNWSAKLEYLYLDLGSATYFGGTANQTSVGFHDHVFRAGINYAFSPAVVAKY</sequence>
<comment type="similarity">
    <text evidence="5">Belongs to the Omp25/RopB family.</text>
</comment>
<name>A0A163Z7G5_9BRAD</name>
<dbReference type="PANTHER" id="PTHR34001">
    <property type="entry name" value="BLL7405 PROTEIN"/>
    <property type="match status" value="1"/>
</dbReference>
<dbReference type="EMBL" id="LVYV01000012">
    <property type="protein sequence ID" value="KZD22995.1"/>
    <property type="molecule type" value="Genomic_DNA"/>
</dbReference>
<dbReference type="InterPro" id="IPR011250">
    <property type="entry name" value="OMP/PagP_B-barrel"/>
</dbReference>
<reference evidence="8 9" key="1">
    <citation type="submission" date="2016-03" db="EMBL/GenBank/DDBJ databases">
        <title>Microsymbionts genomes from the relict species Vavilovia formosa (Stev.) Fed.</title>
        <authorList>
            <person name="Kopat V."/>
            <person name="Chirak E."/>
            <person name="Kimeklis A."/>
            <person name="Andronov E."/>
        </authorList>
    </citation>
    <scope>NUCLEOTIDE SEQUENCE [LARGE SCALE GENOMIC DNA]</scope>
    <source>
        <strain evidence="8 9">Vaf07</strain>
    </source>
</reference>
<proteinExistence type="inferred from homology"/>
<organism evidence="8 9">
    <name type="scientific">Tardiphaga robiniae</name>
    <dbReference type="NCBI Taxonomy" id="943830"/>
    <lineage>
        <taxon>Bacteria</taxon>
        <taxon>Pseudomonadati</taxon>
        <taxon>Pseudomonadota</taxon>
        <taxon>Alphaproteobacteria</taxon>
        <taxon>Hyphomicrobiales</taxon>
        <taxon>Nitrobacteraceae</taxon>
        <taxon>Tardiphaga</taxon>
    </lineage>
</organism>
<evidence type="ECO:0000256" key="2">
    <source>
        <dbReference type="ARBA" id="ARBA00022729"/>
    </source>
</evidence>
<keyword evidence="2 6" id="KW-0732">Signal</keyword>
<feature type="signal peptide" evidence="6">
    <location>
        <begin position="1"/>
        <end position="23"/>
    </location>
</feature>
<evidence type="ECO:0000256" key="3">
    <source>
        <dbReference type="ARBA" id="ARBA00023136"/>
    </source>
</evidence>
<evidence type="ECO:0000259" key="7">
    <source>
        <dbReference type="Pfam" id="PF13505"/>
    </source>
</evidence>
<keyword evidence="3" id="KW-0472">Membrane</keyword>
<dbReference type="InterPro" id="IPR027385">
    <property type="entry name" value="Beta-barrel_OMP"/>
</dbReference>
<keyword evidence="9" id="KW-1185">Reference proteome</keyword>
<feature type="domain" description="Outer membrane protein beta-barrel" evidence="7">
    <location>
        <begin position="23"/>
        <end position="273"/>
    </location>
</feature>
<dbReference type="PANTHER" id="PTHR34001:SF3">
    <property type="entry name" value="BLL7405 PROTEIN"/>
    <property type="match status" value="1"/>
</dbReference>
<dbReference type="STRING" id="943830.A4A58_06205"/>
<gene>
    <name evidence="8" type="ORF">A4A58_06205</name>
</gene>
<dbReference type="Pfam" id="PF13505">
    <property type="entry name" value="OMP_b-brl"/>
    <property type="match status" value="1"/>
</dbReference>
<evidence type="ECO:0000256" key="5">
    <source>
        <dbReference type="ARBA" id="ARBA00038306"/>
    </source>
</evidence>
<dbReference type="SUPFAM" id="SSF56925">
    <property type="entry name" value="OMPA-like"/>
    <property type="match status" value="1"/>
</dbReference>
<comment type="caution">
    <text evidence="8">The sequence shown here is derived from an EMBL/GenBank/DDBJ whole genome shotgun (WGS) entry which is preliminary data.</text>
</comment>
<evidence type="ECO:0000313" key="8">
    <source>
        <dbReference type="EMBL" id="KZD22995.1"/>
    </source>
</evidence>
<evidence type="ECO:0000256" key="4">
    <source>
        <dbReference type="ARBA" id="ARBA00023237"/>
    </source>
</evidence>
<dbReference type="RefSeq" id="WP_068732941.1">
    <property type="nucleotide sequence ID" value="NZ_LVYV01000012.1"/>
</dbReference>
<comment type="subcellular location">
    <subcellularLocation>
        <location evidence="1">Cell outer membrane</location>
    </subcellularLocation>
</comment>
<evidence type="ECO:0000313" key="9">
    <source>
        <dbReference type="Proteomes" id="UP000076574"/>
    </source>
</evidence>
<dbReference type="Proteomes" id="UP000076574">
    <property type="component" value="Unassembled WGS sequence"/>
</dbReference>
<accession>A0A163Z7G5</accession>
<dbReference type="GO" id="GO:0009279">
    <property type="term" value="C:cell outer membrane"/>
    <property type="evidence" value="ECO:0007669"/>
    <property type="project" value="UniProtKB-SubCell"/>
</dbReference>
<dbReference type="AlphaFoldDB" id="A0A163Z7G5"/>
<evidence type="ECO:0000256" key="6">
    <source>
        <dbReference type="SAM" id="SignalP"/>
    </source>
</evidence>
<feature type="chain" id="PRO_5007848195" description="Outer membrane protein beta-barrel domain-containing protein" evidence="6">
    <location>
        <begin position="24"/>
        <end position="281"/>
    </location>
</feature>
<dbReference type="InterPro" id="IPR051692">
    <property type="entry name" value="OMP-like"/>
</dbReference>